<comment type="caution">
    <text evidence="2">The sequence shown here is derived from an EMBL/GenBank/DDBJ whole genome shotgun (WGS) entry which is preliminary data.</text>
</comment>
<reference evidence="2" key="2">
    <citation type="submission" date="2023-06" db="EMBL/GenBank/DDBJ databases">
        <authorList>
            <consortium name="Lawrence Berkeley National Laboratory"/>
            <person name="Haridas S."/>
            <person name="Hensen N."/>
            <person name="Bonometti L."/>
            <person name="Westerberg I."/>
            <person name="Brannstrom I.O."/>
            <person name="Guillou S."/>
            <person name="Cros-Aarteil S."/>
            <person name="Calhoun S."/>
            <person name="Kuo A."/>
            <person name="Mondo S."/>
            <person name="Pangilinan J."/>
            <person name="Riley R."/>
            <person name="Labutti K."/>
            <person name="Andreopoulos B."/>
            <person name="Lipzen A."/>
            <person name="Chen C."/>
            <person name="Yanf M."/>
            <person name="Daum C."/>
            <person name="Ng V."/>
            <person name="Clum A."/>
            <person name="Steindorff A."/>
            <person name="Ohm R."/>
            <person name="Martin F."/>
            <person name="Silar P."/>
            <person name="Natvig D."/>
            <person name="Lalanne C."/>
            <person name="Gautier V."/>
            <person name="Ament-Velasquez S.L."/>
            <person name="Kruys A."/>
            <person name="Hutchinson M.I."/>
            <person name="Powell A.J."/>
            <person name="Barry K."/>
            <person name="Miller A.N."/>
            <person name="Grigoriev I.V."/>
            <person name="Debuchy R."/>
            <person name="Gladieux P."/>
            <person name="Thoren M.H."/>
            <person name="Johannesson H."/>
        </authorList>
    </citation>
    <scope>NUCLEOTIDE SEQUENCE</scope>
    <source>
        <strain evidence="2">CBS 168.71</strain>
    </source>
</reference>
<feature type="domain" description="Heterokaryon incompatibility" evidence="1">
    <location>
        <begin position="223"/>
        <end position="361"/>
    </location>
</feature>
<name>A0AAE0HCH7_9PEZI</name>
<evidence type="ECO:0000259" key="1">
    <source>
        <dbReference type="Pfam" id="PF06985"/>
    </source>
</evidence>
<organism evidence="2 3">
    <name type="scientific">Chaetomium fimeti</name>
    <dbReference type="NCBI Taxonomy" id="1854472"/>
    <lineage>
        <taxon>Eukaryota</taxon>
        <taxon>Fungi</taxon>
        <taxon>Dikarya</taxon>
        <taxon>Ascomycota</taxon>
        <taxon>Pezizomycotina</taxon>
        <taxon>Sordariomycetes</taxon>
        <taxon>Sordariomycetidae</taxon>
        <taxon>Sordariales</taxon>
        <taxon>Chaetomiaceae</taxon>
        <taxon>Chaetomium</taxon>
    </lineage>
</organism>
<proteinExistence type="predicted"/>
<dbReference type="PANTHER" id="PTHR33112">
    <property type="entry name" value="DOMAIN PROTEIN, PUTATIVE-RELATED"/>
    <property type="match status" value="1"/>
</dbReference>
<dbReference type="InterPro" id="IPR010730">
    <property type="entry name" value="HET"/>
</dbReference>
<keyword evidence="3" id="KW-1185">Reference proteome</keyword>
<evidence type="ECO:0000313" key="3">
    <source>
        <dbReference type="Proteomes" id="UP001278766"/>
    </source>
</evidence>
<dbReference type="Pfam" id="PF06985">
    <property type="entry name" value="HET"/>
    <property type="match status" value="1"/>
</dbReference>
<dbReference type="RefSeq" id="XP_062657420.1">
    <property type="nucleotide sequence ID" value="XM_062802368.1"/>
</dbReference>
<sequence>MDLTHIPPAALGPPGTFAQSQSTQNNGLCDRCAQIDFREIFAAQDMRPSSWKIVLDLGEVDPCSPCPMCRLFHDKGRSDPMCRRTIGRLWVILCPAFGFDENLFGGARSRRSAFGITILWTSSREDASKSRNRITRERVARLPCDVIFPNGSSTTFGVPPGTVECTAINQTEVDYGRIQDWLQRCDTRHTGTCCRLPRGGPTEISCIDCYTRAVMLVGADDEYLALSYVWGHSKGLAALRPGKMLPDDEDLSQVVRDAIIVVRRLGKRYLWVDKYCIDQTDEDMKRHQIRHMDRVYEGAYATIVAGAGPDANFGLPGVSSRPRTAQTVVQTPAMTVVGAPRPLGRDLAWGDWIKRGWTYQEAVLSRRLIIFTELQAHFVCSAMTCSETVLAAVDDMHAGQGERPITLLNSDLFHGQANRKVPRKPPGELTLFHQLLDHITVFSGRSLTFQSDALNAFRGILSRWPFYSYYGIPFAVDQPADVSQPLHSAQHQLGFLRALFWSRPVWTRQRKPPGFPSWSWASSSDGVAFHSLKGDVHLPMAKIDVEDIIRNIADDAPAERILAELSPELHLETLIAS</sequence>
<reference evidence="2" key="1">
    <citation type="journal article" date="2023" name="Mol. Phylogenet. Evol.">
        <title>Genome-scale phylogeny and comparative genomics of the fungal order Sordariales.</title>
        <authorList>
            <person name="Hensen N."/>
            <person name="Bonometti L."/>
            <person name="Westerberg I."/>
            <person name="Brannstrom I.O."/>
            <person name="Guillou S."/>
            <person name="Cros-Aarteil S."/>
            <person name="Calhoun S."/>
            <person name="Haridas S."/>
            <person name="Kuo A."/>
            <person name="Mondo S."/>
            <person name="Pangilinan J."/>
            <person name="Riley R."/>
            <person name="LaButti K."/>
            <person name="Andreopoulos B."/>
            <person name="Lipzen A."/>
            <person name="Chen C."/>
            <person name="Yan M."/>
            <person name="Daum C."/>
            <person name="Ng V."/>
            <person name="Clum A."/>
            <person name="Steindorff A."/>
            <person name="Ohm R.A."/>
            <person name="Martin F."/>
            <person name="Silar P."/>
            <person name="Natvig D.O."/>
            <person name="Lalanne C."/>
            <person name="Gautier V."/>
            <person name="Ament-Velasquez S.L."/>
            <person name="Kruys A."/>
            <person name="Hutchinson M.I."/>
            <person name="Powell A.J."/>
            <person name="Barry K."/>
            <person name="Miller A.N."/>
            <person name="Grigoriev I.V."/>
            <person name="Debuchy R."/>
            <person name="Gladieux P."/>
            <person name="Hiltunen Thoren M."/>
            <person name="Johannesson H."/>
        </authorList>
    </citation>
    <scope>NUCLEOTIDE SEQUENCE</scope>
    <source>
        <strain evidence="2">CBS 168.71</strain>
    </source>
</reference>
<protein>
    <submittedName>
        <fullName evidence="2">Heterokaryon incompatibility protein-domain-containing protein</fullName>
    </submittedName>
</protein>
<dbReference type="GeneID" id="87839316"/>
<dbReference type="Proteomes" id="UP001278766">
    <property type="component" value="Unassembled WGS sequence"/>
</dbReference>
<evidence type="ECO:0000313" key="2">
    <source>
        <dbReference type="EMBL" id="KAK3293906.1"/>
    </source>
</evidence>
<dbReference type="EMBL" id="JAUEPN010000005">
    <property type="protein sequence ID" value="KAK3293906.1"/>
    <property type="molecule type" value="Genomic_DNA"/>
</dbReference>
<gene>
    <name evidence="2" type="ORF">B0H64DRAFT_374764</name>
</gene>
<accession>A0AAE0HCH7</accession>
<dbReference type="PANTHER" id="PTHR33112:SF16">
    <property type="entry name" value="HETEROKARYON INCOMPATIBILITY DOMAIN-CONTAINING PROTEIN"/>
    <property type="match status" value="1"/>
</dbReference>
<dbReference type="AlphaFoldDB" id="A0AAE0HCH7"/>